<sequence length="165" mass="18825">MKFMKPSLMFVLLLLCSSFTNTSSKRTFSTLELDNAVHFVVEVTNNHLALGQSTEVTYKLYVSQSAGISNWKNFKTPNFNGFDVENIDEKSMKVLTEKFKGETYRYVILSKSILTAKQKGEFQFEPSQLNVTIEIPSQKKDNNGLRALETVNKDFETEPFTITVK</sequence>
<keyword evidence="1" id="KW-0732">Signal</keyword>
<dbReference type="Proteomes" id="UP001203687">
    <property type="component" value="Unassembled WGS sequence"/>
</dbReference>
<comment type="caution">
    <text evidence="2">The sequence shown here is derived from an EMBL/GenBank/DDBJ whole genome shotgun (WGS) entry which is preliminary data.</text>
</comment>
<reference evidence="2" key="1">
    <citation type="submission" date="2022-04" db="EMBL/GenBank/DDBJ databases">
        <authorList>
            <person name="Ren T."/>
        </authorList>
    </citation>
    <scope>NUCLEOTIDE SEQUENCE</scope>
    <source>
        <strain evidence="2">F63249</strain>
    </source>
</reference>
<keyword evidence="3" id="KW-1185">Reference proteome</keyword>
<evidence type="ECO:0000313" key="3">
    <source>
        <dbReference type="Proteomes" id="UP001203687"/>
    </source>
</evidence>
<organism evidence="2 3">
    <name type="scientific">Psychroserpens algicola</name>
    <dbReference type="NCBI Taxonomy" id="1719034"/>
    <lineage>
        <taxon>Bacteria</taxon>
        <taxon>Pseudomonadati</taxon>
        <taxon>Bacteroidota</taxon>
        <taxon>Flavobacteriia</taxon>
        <taxon>Flavobacteriales</taxon>
        <taxon>Flavobacteriaceae</taxon>
        <taxon>Psychroserpens</taxon>
    </lineage>
</organism>
<evidence type="ECO:0000256" key="1">
    <source>
        <dbReference type="SAM" id="SignalP"/>
    </source>
</evidence>
<evidence type="ECO:0000313" key="2">
    <source>
        <dbReference type="EMBL" id="MCK8480252.1"/>
    </source>
</evidence>
<feature type="chain" id="PRO_5046231038" evidence="1">
    <location>
        <begin position="23"/>
        <end position="165"/>
    </location>
</feature>
<proteinExistence type="predicted"/>
<feature type="signal peptide" evidence="1">
    <location>
        <begin position="1"/>
        <end position="22"/>
    </location>
</feature>
<dbReference type="EMBL" id="JALPQF010000005">
    <property type="protein sequence ID" value="MCK8480252.1"/>
    <property type="molecule type" value="Genomic_DNA"/>
</dbReference>
<protein>
    <submittedName>
        <fullName evidence="2">Uncharacterized protein</fullName>
    </submittedName>
</protein>
<dbReference type="RefSeq" id="WP_248412411.1">
    <property type="nucleotide sequence ID" value="NZ_JALPQF010000005.1"/>
</dbReference>
<name>A0ABT0H7S0_9FLAO</name>
<gene>
    <name evidence="2" type="ORF">MUY34_06440</name>
</gene>
<accession>A0ABT0H7S0</accession>